<dbReference type="Pfam" id="PF17921">
    <property type="entry name" value="Integrase_H2C2"/>
    <property type="match status" value="1"/>
</dbReference>
<proteinExistence type="predicted"/>
<protein>
    <submittedName>
        <fullName evidence="2">Gypsy Retrotransposon integrase</fullName>
    </submittedName>
</protein>
<evidence type="ECO:0000313" key="2">
    <source>
        <dbReference type="EMBL" id="OWZ15395.1"/>
    </source>
</evidence>
<dbReference type="Gene3D" id="1.10.340.70">
    <property type="match status" value="1"/>
</dbReference>
<accession>A0A225WCP8</accession>
<evidence type="ECO:0000313" key="3">
    <source>
        <dbReference type="Proteomes" id="UP000198211"/>
    </source>
</evidence>
<dbReference type="EMBL" id="NBNE01001132">
    <property type="protein sequence ID" value="OWZ15395.1"/>
    <property type="molecule type" value="Genomic_DNA"/>
</dbReference>
<name>A0A225WCP8_9STRA</name>
<comment type="caution">
    <text evidence="2">The sequence shown here is derived from an EMBL/GenBank/DDBJ whole genome shotgun (WGS) entry which is preliminary data.</text>
</comment>
<dbReference type="AlphaFoldDB" id="A0A225WCP8"/>
<dbReference type="InterPro" id="IPR041588">
    <property type="entry name" value="Integrase_H2C2"/>
</dbReference>
<feature type="domain" description="Integrase zinc-binding" evidence="1">
    <location>
        <begin position="6"/>
        <end position="61"/>
    </location>
</feature>
<keyword evidence="3" id="KW-1185">Reference proteome</keyword>
<organism evidence="2 3">
    <name type="scientific">Phytophthora megakarya</name>
    <dbReference type="NCBI Taxonomy" id="4795"/>
    <lineage>
        <taxon>Eukaryota</taxon>
        <taxon>Sar</taxon>
        <taxon>Stramenopiles</taxon>
        <taxon>Oomycota</taxon>
        <taxon>Peronosporomycetes</taxon>
        <taxon>Peronosporales</taxon>
        <taxon>Peronosporaceae</taxon>
        <taxon>Phytophthora</taxon>
    </lineage>
</organism>
<sequence length="144" mass="16666">MFVFSRTLQKDLLPLCHKDFQGGHQGSNITQERLRQEKYWIRMYGDDKVFVKECEDCVTTKGSAPNRGNILATCGFSDFIICKPMRDIIAQEVVAAYIEQGFQRSLTDLRLMANKNSPYRQQPEQSELTWKNKIRVTGIIKSRT</sequence>
<evidence type="ECO:0000259" key="1">
    <source>
        <dbReference type="Pfam" id="PF17921"/>
    </source>
</evidence>
<dbReference type="Proteomes" id="UP000198211">
    <property type="component" value="Unassembled WGS sequence"/>
</dbReference>
<reference evidence="3" key="1">
    <citation type="submission" date="2017-03" db="EMBL/GenBank/DDBJ databases">
        <title>Phytopthora megakarya and P. palmivora, two closely related causual agents of cacao black pod achieved similar genome size and gene model numbers by different mechanisms.</title>
        <authorList>
            <person name="Ali S."/>
            <person name="Shao J."/>
            <person name="Larry D.J."/>
            <person name="Kronmiller B."/>
            <person name="Shen D."/>
            <person name="Strem M.D."/>
            <person name="Melnick R.L."/>
            <person name="Guiltinan M.J."/>
            <person name="Tyler B.M."/>
            <person name="Meinhardt L.W."/>
            <person name="Bailey B.A."/>
        </authorList>
    </citation>
    <scope>NUCLEOTIDE SEQUENCE [LARGE SCALE GENOMIC DNA]</scope>
    <source>
        <strain evidence="3">zdho120</strain>
    </source>
</reference>
<gene>
    <name evidence="2" type="ORF">PHMEG_00010967</name>
</gene>